<dbReference type="AlphaFoldDB" id="A0AA96WLJ3"/>
<accession>A0AA96WLJ3</accession>
<protein>
    <submittedName>
        <fullName evidence="1">Uncharacterized protein</fullName>
    </submittedName>
</protein>
<gene>
    <name evidence="1" type="ORF">HJG54_34765</name>
</gene>
<dbReference type="RefSeq" id="WP_316437235.1">
    <property type="nucleotide sequence ID" value="NZ_CP053588.1"/>
</dbReference>
<dbReference type="EMBL" id="CP053588">
    <property type="protein sequence ID" value="WNZ28072.1"/>
    <property type="molecule type" value="Genomic_DNA"/>
</dbReference>
<keyword evidence="1" id="KW-0614">Plasmid</keyword>
<name>A0AA96WLJ3_9CYAN</name>
<geneLocation type="plasmid" evidence="1">
    <name>p1</name>
</geneLocation>
<organism evidence="1">
    <name type="scientific">Leptolyngbya sp. NK1-12</name>
    <dbReference type="NCBI Taxonomy" id="2547451"/>
    <lineage>
        <taxon>Bacteria</taxon>
        <taxon>Bacillati</taxon>
        <taxon>Cyanobacteriota</taxon>
        <taxon>Cyanophyceae</taxon>
        <taxon>Leptolyngbyales</taxon>
        <taxon>Leptolyngbyaceae</taxon>
        <taxon>Leptolyngbya group</taxon>
        <taxon>Leptolyngbya</taxon>
    </lineage>
</organism>
<evidence type="ECO:0000313" key="1">
    <source>
        <dbReference type="EMBL" id="WNZ28072.1"/>
    </source>
</evidence>
<proteinExistence type="predicted"/>
<reference evidence="1" key="1">
    <citation type="submission" date="2020-05" db="EMBL/GenBank/DDBJ databases">
        <authorList>
            <person name="Zhu T."/>
            <person name="Keshari N."/>
            <person name="Lu X."/>
        </authorList>
    </citation>
    <scope>NUCLEOTIDE SEQUENCE</scope>
    <source>
        <strain evidence="1">NK1-12</strain>
        <plasmid evidence="1">p1</plasmid>
    </source>
</reference>
<sequence length="117" mass="13529">MLDTILGSDSYPEFSKAYFQIPKRIHRYILFHNKRHPQRISKTELKRFSRIPLCKDCSFNEKSSPQTLLSLYREGINVNVTGIDVVHAKRPQYMPTVLSKQEAITPEGALLRIAVIQ</sequence>